<dbReference type="Pfam" id="PF00753">
    <property type="entry name" value="Lactamase_B"/>
    <property type="match status" value="1"/>
</dbReference>
<comment type="similarity">
    <text evidence="1">Belongs to the metallo-beta-lactamase superfamily.</text>
</comment>
<comment type="caution">
    <text evidence="6">The sequence shown here is derived from an EMBL/GenBank/DDBJ whole genome shotgun (WGS) entry which is preliminary data.</text>
</comment>
<evidence type="ECO:0000256" key="3">
    <source>
        <dbReference type="ARBA" id="ARBA00022801"/>
    </source>
</evidence>
<keyword evidence="3" id="KW-0378">Hydrolase</keyword>
<dbReference type="InterPro" id="IPR051013">
    <property type="entry name" value="MBL_superfamily_lactonases"/>
</dbReference>
<dbReference type="SMART" id="SM00849">
    <property type="entry name" value="Lactamase_B"/>
    <property type="match status" value="1"/>
</dbReference>
<dbReference type="SUPFAM" id="SSF56281">
    <property type="entry name" value="Metallo-hydrolase/oxidoreductase"/>
    <property type="match status" value="1"/>
</dbReference>
<dbReference type="RefSeq" id="WP_253667555.1">
    <property type="nucleotide sequence ID" value="NZ_JAMTCP010000001.1"/>
</dbReference>
<reference evidence="6 7" key="1">
    <citation type="submission" date="2022-06" db="EMBL/GenBank/DDBJ databases">
        <title>Genomic Encyclopedia of Archaeal and Bacterial Type Strains, Phase II (KMG-II): from individual species to whole genera.</title>
        <authorList>
            <person name="Goeker M."/>
        </authorList>
    </citation>
    <scope>NUCLEOTIDE SEQUENCE [LARGE SCALE GENOMIC DNA]</scope>
    <source>
        <strain evidence="6 7">DSM 40477</strain>
    </source>
</reference>
<evidence type="ECO:0000313" key="7">
    <source>
        <dbReference type="Proteomes" id="UP001205311"/>
    </source>
</evidence>
<evidence type="ECO:0000259" key="5">
    <source>
        <dbReference type="SMART" id="SM00849"/>
    </source>
</evidence>
<organism evidence="6 7">
    <name type="scientific">Streptoalloteichus tenebrarius (strain ATCC 17920 / DSM 40477 / JCM 4838 / CBS 697.72 / NBRC 16177 / NCIMB 11028 / NRRL B-12390 / A12253. 1 / ISP 5477)</name>
    <name type="common">Streptomyces tenebrarius</name>
    <dbReference type="NCBI Taxonomy" id="1933"/>
    <lineage>
        <taxon>Bacteria</taxon>
        <taxon>Bacillati</taxon>
        <taxon>Actinomycetota</taxon>
        <taxon>Actinomycetes</taxon>
        <taxon>Pseudonocardiales</taxon>
        <taxon>Pseudonocardiaceae</taxon>
        <taxon>Streptoalloteichus</taxon>
    </lineage>
</organism>
<protein>
    <submittedName>
        <fullName evidence="6">Glyoxylase, beta-lactamase superfamily II</fullName>
    </submittedName>
</protein>
<accession>A0ABT1HM51</accession>
<dbReference type="CDD" id="cd16277">
    <property type="entry name" value="metallo-hydrolase-like_MBL-fold"/>
    <property type="match status" value="1"/>
</dbReference>
<evidence type="ECO:0000256" key="1">
    <source>
        <dbReference type="ARBA" id="ARBA00007749"/>
    </source>
</evidence>
<dbReference type="Gene3D" id="3.60.15.10">
    <property type="entry name" value="Ribonuclease Z/Hydroxyacylglutathione hydrolase-like"/>
    <property type="match status" value="1"/>
</dbReference>
<proteinExistence type="inferred from homology"/>
<keyword evidence="7" id="KW-1185">Reference proteome</keyword>
<gene>
    <name evidence="6" type="ORF">LX15_000256</name>
</gene>
<dbReference type="PANTHER" id="PTHR42978:SF6">
    <property type="entry name" value="QUORUM-QUENCHING LACTONASE YTNP-RELATED"/>
    <property type="match status" value="1"/>
</dbReference>
<evidence type="ECO:0000313" key="6">
    <source>
        <dbReference type="EMBL" id="MCP2256573.1"/>
    </source>
</evidence>
<keyword evidence="2" id="KW-0479">Metal-binding</keyword>
<evidence type="ECO:0000256" key="2">
    <source>
        <dbReference type="ARBA" id="ARBA00022723"/>
    </source>
</evidence>
<name>A0ABT1HM51_STRSD</name>
<evidence type="ECO:0000256" key="4">
    <source>
        <dbReference type="ARBA" id="ARBA00022833"/>
    </source>
</evidence>
<dbReference type="Proteomes" id="UP001205311">
    <property type="component" value="Unassembled WGS sequence"/>
</dbReference>
<feature type="domain" description="Metallo-beta-lactamase" evidence="5">
    <location>
        <begin position="58"/>
        <end position="279"/>
    </location>
</feature>
<keyword evidence="4" id="KW-0862">Zinc</keyword>
<dbReference type="InterPro" id="IPR036866">
    <property type="entry name" value="RibonucZ/Hydroxyglut_hydro"/>
</dbReference>
<sequence length="305" mass="34137">MHSFQLGDVTVIRVIEWQGGFAPPQHLVPGSPPELWRDNESWLAPDHWRPETDTCHGTVQTWVLRSEGRTILVDTGVGNDRRRPRNPLFDHLRTDYLDRLADAGVRPSDVDIVVNTHLHADHVGWNTELRDGQWTPTFPHATYLIPRADQVFYDPDNAHRRPAPGDETERLRRESDLLVYADSIAPVLAQAVLWEGGYRIDDNLTLEPAPGHTPGSSVLRLSSGTDRAVFVGDVVHTPVQLLDPSHSSCFCEDPDEATTTRRRILVRAADNRELVIPAHFAGSGVAEVRRDGTRFRITGWPTGTA</sequence>
<dbReference type="EMBL" id="JAMTCP010000001">
    <property type="protein sequence ID" value="MCP2256573.1"/>
    <property type="molecule type" value="Genomic_DNA"/>
</dbReference>
<dbReference type="PANTHER" id="PTHR42978">
    <property type="entry name" value="QUORUM-QUENCHING LACTONASE YTNP-RELATED-RELATED"/>
    <property type="match status" value="1"/>
</dbReference>
<dbReference type="InterPro" id="IPR001279">
    <property type="entry name" value="Metallo-B-lactamas"/>
</dbReference>